<evidence type="ECO:0000313" key="2">
    <source>
        <dbReference type="Proteomes" id="UP001056120"/>
    </source>
</evidence>
<accession>A0ACB9KBI7</accession>
<reference evidence="2" key="1">
    <citation type="journal article" date="2022" name="Mol. Ecol. Resour.">
        <title>The genomes of chicory, endive, great burdock and yacon provide insights into Asteraceae palaeo-polyploidization history and plant inulin production.</title>
        <authorList>
            <person name="Fan W."/>
            <person name="Wang S."/>
            <person name="Wang H."/>
            <person name="Wang A."/>
            <person name="Jiang F."/>
            <person name="Liu H."/>
            <person name="Zhao H."/>
            <person name="Xu D."/>
            <person name="Zhang Y."/>
        </authorList>
    </citation>
    <scope>NUCLEOTIDE SEQUENCE [LARGE SCALE GENOMIC DNA]</scope>
    <source>
        <strain evidence="2">cv. Yunnan</strain>
    </source>
</reference>
<dbReference type="Proteomes" id="UP001056120">
    <property type="component" value="Linkage Group LG01"/>
</dbReference>
<name>A0ACB9KBI7_9ASTR</name>
<gene>
    <name evidence="1" type="ORF">L1987_03744</name>
</gene>
<keyword evidence="2" id="KW-1185">Reference proteome</keyword>
<dbReference type="EMBL" id="CM042018">
    <property type="protein sequence ID" value="KAI3829617.1"/>
    <property type="molecule type" value="Genomic_DNA"/>
</dbReference>
<organism evidence="1 2">
    <name type="scientific">Smallanthus sonchifolius</name>
    <dbReference type="NCBI Taxonomy" id="185202"/>
    <lineage>
        <taxon>Eukaryota</taxon>
        <taxon>Viridiplantae</taxon>
        <taxon>Streptophyta</taxon>
        <taxon>Embryophyta</taxon>
        <taxon>Tracheophyta</taxon>
        <taxon>Spermatophyta</taxon>
        <taxon>Magnoliopsida</taxon>
        <taxon>eudicotyledons</taxon>
        <taxon>Gunneridae</taxon>
        <taxon>Pentapetalae</taxon>
        <taxon>asterids</taxon>
        <taxon>campanulids</taxon>
        <taxon>Asterales</taxon>
        <taxon>Asteraceae</taxon>
        <taxon>Asteroideae</taxon>
        <taxon>Heliantheae alliance</taxon>
        <taxon>Millerieae</taxon>
        <taxon>Smallanthus</taxon>
    </lineage>
</organism>
<protein>
    <submittedName>
        <fullName evidence="1">Uncharacterized protein</fullName>
    </submittedName>
</protein>
<sequence length="112" mass="12483">MLHREGSDCSPFWWENVAVKALMEETARIVNFIERESRERGEEGDDGGGGLGRTQTGVWLVGEGSMTANSASTKRFRVTGIRKIARRRAGKQQDYTIITTSPHVFPGTHHLP</sequence>
<evidence type="ECO:0000313" key="1">
    <source>
        <dbReference type="EMBL" id="KAI3829617.1"/>
    </source>
</evidence>
<proteinExistence type="predicted"/>
<reference evidence="1 2" key="2">
    <citation type="journal article" date="2022" name="Mol. Ecol. Resour.">
        <title>The genomes of chicory, endive, great burdock and yacon provide insights into Asteraceae paleo-polyploidization history and plant inulin production.</title>
        <authorList>
            <person name="Fan W."/>
            <person name="Wang S."/>
            <person name="Wang H."/>
            <person name="Wang A."/>
            <person name="Jiang F."/>
            <person name="Liu H."/>
            <person name="Zhao H."/>
            <person name="Xu D."/>
            <person name="Zhang Y."/>
        </authorList>
    </citation>
    <scope>NUCLEOTIDE SEQUENCE [LARGE SCALE GENOMIC DNA]</scope>
    <source>
        <strain evidence="2">cv. Yunnan</strain>
        <tissue evidence="1">Leaves</tissue>
    </source>
</reference>
<comment type="caution">
    <text evidence="1">The sequence shown here is derived from an EMBL/GenBank/DDBJ whole genome shotgun (WGS) entry which is preliminary data.</text>
</comment>